<reference evidence="1 2" key="1">
    <citation type="submission" date="2018-12" db="EMBL/GenBank/DDBJ databases">
        <title>three novel Halomonas strain isolated from plants.</title>
        <authorList>
            <person name="Sun C."/>
        </authorList>
    </citation>
    <scope>NUCLEOTIDE SEQUENCE [LARGE SCALE GENOMIC DNA]</scope>
    <source>
        <strain evidence="1 2">JCM 18142</strain>
    </source>
</reference>
<dbReference type="EMBL" id="RZHF01000022">
    <property type="protein sequence ID" value="RUR29914.1"/>
    <property type="molecule type" value="Genomic_DNA"/>
</dbReference>
<organism evidence="1 2">
    <name type="scientific">Vreelandella nanhaiensis</name>
    <dbReference type="NCBI Taxonomy" id="1258546"/>
    <lineage>
        <taxon>Bacteria</taxon>
        <taxon>Pseudomonadati</taxon>
        <taxon>Pseudomonadota</taxon>
        <taxon>Gammaproteobacteria</taxon>
        <taxon>Oceanospirillales</taxon>
        <taxon>Halomonadaceae</taxon>
        <taxon>Vreelandella</taxon>
    </lineage>
</organism>
<evidence type="ECO:0000313" key="2">
    <source>
        <dbReference type="Proteomes" id="UP000287023"/>
    </source>
</evidence>
<comment type="caution">
    <text evidence="1">The sequence shown here is derived from an EMBL/GenBank/DDBJ whole genome shotgun (WGS) entry which is preliminary data.</text>
</comment>
<proteinExistence type="predicted"/>
<gene>
    <name evidence="1" type="ORF">ELY38_14915</name>
</gene>
<dbReference type="Proteomes" id="UP000287023">
    <property type="component" value="Unassembled WGS sequence"/>
</dbReference>
<name>A0A433KK60_9GAMM</name>
<dbReference type="AlphaFoldDB" id="A0A433KK60"/>
<accession>A0A433KK60</accession>
<evidence type="ECO:0000313" key="1">
    <source>
        <dbReference type="EMBL" id="RUR29914.1"/>
    </source>
</evidence>
<keyword evidence="2" id="KW-1185">Reference proteome</keyword>
<protein>
    <submittedName>
        <fullName evidence="1">Uncharacterized protein</fullName>
    </submittedName>
</protein>
<dbReference type="RefSeq" id="WP_127063032.1">
    <property type="nucleotide sequence ID" value="NZ_RZHF01000022.1"/>
</dbReference>
<dbReference type="OrthoDB" id="6169464at2"/>
<sequence length="71" mass="7915">MLDIMVSHKIHGLDIICRRCGNAESATTPYLNRFQLEGTDKDTATLRCLNCQTSVSLPLSQLNALFYTHAC</sequence>